<evidence type="ECO:0000313" key="9">
    <source>
        <dbReference type="Proteomes" id="UP001431783"/>
    </source>
</evidence>
<sequence length="204" mass="22764">MSVPVQNIQANMIQPQNIVINQVPLSHTMIGNATNGIPMSAAIGQQIDHHQQPELKQSMVVETIPIQSSNVVQNTSINSMAHSMKSSSSASAASDNTQILSKQRLQDIIRDADPTLNLEDEVEEIILNYVDEFVDKVLNGASLIAKNRHGNTIEVKDVQQYLTRNYDMWTPGFGTDELKPLKRSFTAESHKQRLALIKKTIKKY</sequence>
<dbReference type="GO" id="GO:0000124">
    <property type="term" value="C:SAGA complex"/>
    <property type="evidence" value="ECO:0007669"/>
    <property type="project" value="InterPro"/>
</dbReference>
<keyword evidence="5" id="KW-0804">Transcription</keyword>
<name>A0AAW1U6X2_9CUCU</name>
<protein>
    <recommendedName>
        <fullName evidence="3">Transcription initiation factor TFIID subunit 12</fullName>
    </recommendedName>
</protein>
<reference evidence="8 9" key="1">
    <citation type="submission" date="2023-03" db="EMBL/GenBank/DDBJ databases">
        <title>Genome insight into feeding habits of ladybird beetles.</title>
        <authorList>
            <person name="Li H.-S."/>
            <person name="Huang Y.-H."/>
            <person name="Pang H."/>
        </authorList>
    </citation>
    <scope>NUCLEOTIDE SEQUENCE [LARGE SCALE GENOMIC DNA]</scope>
    <source>
        <strain evidence="8">SYSU_2023b</strain>
        <tissue evidence="8">Whole body</tissue>
    </source>
</reference>
<dbReference type="Pfam" id="PF03847">
    <property type="entry name" value="TFIID_20kDa"/>
    <property type="match status" value="1"/>
</dbReference>
<dbReference type="InterPro" id="IPR009072">
    <property type="entry name" value="Histone-fold"/>
</dbReference>
<evidence type="ECO:0000256" key="4">
    <source>
        <dbReference type="ARBA" id="ARBA00023015"/>
    </source>
</evidence>
<dbReference type="Proteomes" id="UP001431783">
    <property type="component" value="Unassembled WGS sequence"/>
</dbReference>
<gene>
    <name evidence="8" type="ORF">WA026_009687</name>
</gene>
<evidence type="ECO:0000313" key="8">
    <source>
        <dbReference type="EMBL" id="KAK9875900.1"/>
    </source>
</evidence>
<evidence type="ECO:0000256" key="3">
    <source>
        <dbReference type="ARBA" id="ARBA00017484"/>
    </source>
</evidence>
<dbReference type="InterPro" id="IPR003228">
    <property type="entry name" value="TFIID_TAF12_dom"/>
</dbReference>
<dbReference type="CDD" id="cd07981">
    <property type="entry name" value="HFD_TAF12"/>
    <property type="match status" value="1"/>
</dbReference>
<dbReference type="GO" id="GO:0005669">
    <property type="term" value="C:transcription factor TFIID complex"/>
    <property type="evidence" value="ECO:0007669"/>
    <property type="project" value="InterPro"/>
</dbReference>
<organism evidence="8 9">
    <name type="scientific">Henosepilachna vigintioctopunctata</name>
    <dbReference type="NCBI Taxonomy" id="420089"/>
    <lineage>
        <taxon>Eukaryota</taxon>
        <taxon>Metazoa</taxon>
        <taxon>Ecdysozoa</taxon>
        <taxon>Arthropoda</taxon>
        <taxon>Hexapoda</taxon>
        <taxon>Insecta</taxon>
        <taxon>Pterygota</taxon>
        <taxon>Neoptera</taxon>
        <taxon>Endopterygota</taxon>
        <taxon>Coleoptera</taxon>
        <taxon>Polyphaga</taxon>
        <taxon>Cucujiformia</taxon>
        <taxon>Coccinelloidea</taxon>
        <taxon>Coccinellidae</taxon>
        <taxon>Epilachninae</taxon>
        <taxon>Epilachnini</taxon>
        <taxon>Henosepilachna</taxon>
    </lineage>
</organism>
<evidence type="ECO:0000256" key="2">
    <source>
        <dbReference type="ARBA" id="ARBA00007530"/>
    </source>
</evidence>
<keyword evidence="9" id="KW-1185">Reference proteome</keyword>
<dbReference type="PANTHER" id="PTHR12264">
    <property type="entry name" value="TRANSCRIPTION INITIATION FACTOR TFIID SUBUNIT 12"/>
    <property type="match status" value="1"/>
</dbReference>
<dbReference type="AlphaFoldDB" id="A0AAW1U6X2"/>
<dbReference type="Gene3D" id="1.10.20.10">
    <property type="entry name" value="Histone, subunit A"/>
    <property type="match status" value="1"/>
</dbReference>
<keyword evidence="6" id="KW-0539">Nucleus</keyword>
<evidence type="ECO:0000256" key="6">
    <source>
        <dbReference type="ARBA" id="ARBA00023242"/>
    </source>
</evidence>
<comment type="subcellular location">
    <subcellularLocation>
        <location evidence="1">Nucleus</location>
    </subcellularLocation>
</comment>
<keyword evidence="4" id="KW-0805">Transcription regulation</keyword>
<comment type="caution">
    <text evidence="8">The sequence shown here is derived from an EMBL/GenBank/DDBJ whole genome shotgun (WGS) entry which is preliminary data.</text>
</comment>
<dbReference type="PANTHER" id="PTHR12264:SF21">
    <property type="entry name" value="TRANSCRIPTION INITIATION FACTOR TFIID SUBUNIT 12"/>
    <property type="match status" value="1"/>
</dbReference>
<dbReference type="GO" id="GO:0046982">
    <property type="term" value="F:protein heterodimerization activity"/>
    <property type="evidence" value="ECO:0007669"/>
    <property type="project" value="InterPro"/>
</dbReference>
<evidence type="ECO:0000256" key="1">
    <source>
        <dbReference type="ARBA" id="ARBA00004123"/>
    </source>
</evidence>
<dbReference type="SUPFAM" id="SSF47113">
    <property type="entry name" value="Histone-fold"/>
    <property type="match status" value="1"/>
</dbReference>
<evidence type="ECO:0000259" key="7">
    <source>
        <dbReference type="Pfam" id="PF03847"/>
    </source>
</evidence>
<accession>A0AAW1U6X2</accession>
<dbReference type="GO" id="GO:0017025">
    <property type="term" value="F:TBP-class protein binding"/>
    <property type="evidence" value="ECO:0007669"/>
    <property type="project" value="TreeGrafter"/>
</dbReference>
<evidence type="ECO:0000256" key="5">
    <source>
        <dbReference type="ARBA" id="ARBA00023163"/>
    </source>
</evidence>
<dbReference type="InterPro" id="IPR037794">
    <property type="entry name" value="TAF12"/>
</dbReference>
<dbReference type="GO" id="GO:0003677">
    <property type="term" value="F:DNA binding"/>
    <property type="evidence" value="ECO:0007669"/>
    <property type="project" value="TreeGrafter"/>
</dbReference>
<comment type="similarity">
    <text evidence="2">Belongs to the TAF12 family.</text>
</comment>
<dbReference type="EMBL" id="JARQZJ010000034">
    <property type="protein sequence ID" value="KAK9875900.1"/>
    <property type="molecule type" value="Genomic_DNA"/>
</dbReference>
<feature type="domain" description="Transcription initiation factor TFIID subunit 12" evidence="7">
    <location>
        <begin position="101"/>
        <end position="168"/>
    </location>
</feature>
<proteinExistence type="inferred from homology"/>
<dbReference type="GO" id="GO:0051123">
    <property type="term" value="P:RNA polymerase II preinitiation complex assembly"/>
    <property type="evidence" value="ECO:0007669"/>
    <property type="project" value="TreeGrafter"/>
</dbReference>